<feature type="binding site" evidence="6">
    <location>
        <position position="343"/>
    </location>
    <ligand>
        <name>NAD(+)</name>
        <dbReference type="ChEBI" id="CHEBI:57540"/>
    </ligand>
</feature>
<evidence type="ECO:0000256" key="2">
    <source>
        <dbReference type="ARBA" id="ARBA00022563"/>
    </source>
</evidence>
<feature type="binding site" evidence="5 6">
    <location>
        <position position="233"/>
    </location>
    <ligand>
        <name>NAD(+)</name>
        <dbReference type="ChEBI" id="CHEBI:57540"/>
    </ligand>
</feature>
<dbReference type="PROSITE" id="PS00739">
    <property type="entry name" value="ADOHCYASE_2"/>
    <property type="match status" value="1"/>
</dbReference>
<dbReference type="SUPFAM" id="SSF52283">
    <property type="entry name" value="Formate/glycerate dehydrogenase catalytic domain-like"/>
    <property type="match status" value="1"/>
</dbReference>
<protein>
    <recommendedName>
        <fullName evidence="5">Adenosylhomocysteinase</fullName>
        <ecNumber evidence="5">3.13.2.1</ecNumber>
    </recommendedName>
    <alternativeName>
        <fullName evidence="5">S-adenosyl-L-homocysteine hydrolase</fullName>
        <shortName evidence="5">AdoHcyase</shortName>
    </alternativeName>
</protein>
<feature type="binding site" evidence="5">
    <location>
        <begin position="210"/>
        <end position="215"/>
    </location>
    <ligand>
        <name>NAD(+)</name>
        <dbReference type="ChEBI" id="CHEBI:57540"/>
    </ligand>
</feature>
<dbReference type="InterPro" id="IPR015878">
    <property type="entry name" value="Ado_hCys_hydrolase_NAD-bd"/>
</dbReference>
<evidence type="ECO:0000256" key="3">
    <source>
        <dbReference type="ARBA" id="ARBA00022801"/>
    </source>
</evidence>
<dbReference type="InterPro" id="IPR042172">
    <property type="entry name" value="Adenosylhomocyst_ase-like_sf"/>
</dbReference>
<dbReference type="GO" id="GO:0071269">
    <property type="term" value="P:L-homocysteine biosynthetic process"/>
    <property type="evidence" value="ECO:0007669"/>
    <property type="project" value="UniProtKB-UniRule"/>
</dbReference>
<comment type="pathway">
    <text evidence="5 7">Amino-acid biosynthesis; L-homocysteine biosynthesis; L-homocysteine from S-adenosyl-L-homocysteine: step 1/1.</text>
</comment>
<dbReference type="GO" id="GO:0005829">
    <property type="term" value="C:cytosol"/>
    <property type="evidence" value="ECO:0007669"/>
    <property type="project" value="TreeGrafter"/>
</dbReference>
<dbReference type="Gene3D" id="3.40.50.720">
    <property type="entry name" value="NAD(P)-binding Rossmann-like Domain"/>
    <property type="match status" value="1"/>
</dbReference>
<comment type="function">
    <text evidence="5">May play a key role in the regulation of the intracellular concentration of adenosylhomocysteine.</text>
</comment>
<feature type="domain" description="S-adenosyl-L-homocysteine hydrolase NAD binding" evidence="9">
    <location>
        <begin position="181"/>
        <end position="342"/>
    </location>
</feature>
<feature type="binding site" evidence="5 6">
    <location>
        <begin position="289"/>
        <end position="291"/>
    </location>
    <ligand>
        <name>NAD(+)</name>
        <dbReference type="ChEBI" id="CHEBI:57540"/>
    </ligand>
</feature>
<gene>
    <name evidence="5" type="primary">ahcY</name>
    <name evidence="10" type="ORF">F9B85_01125</name>
</gene>
<name>A0A6I0F6S0_9FIRM</name>
<feature type="binding site" evidence="5">
    <location>
        <position position="180"/>
    </location>
    <ligand>
        <name>substrate</name>
    </ligand>
</feature>
<evidence type="ECO:0000256" key="6">
    <source>
        <dbReference type="PIRSR" id="PIRSR001109-2"/>
    </source>
</evidence>
<dbReference type="PIRSF" id="PIRSF001109">
    <property type="entry name" value="Ad_hcy_hydrolase"/>
    <property type="match status" value="1"/>
</dbReference>
<dbReference type="InterPro" id="IPR000043">
    <property type="entry name" value="Adenosylhomocysteinase-like"/>
</dbReference>
<dbReference type="FunFam" id="3.40.50.720:FF:000004">
    <property type="entry name" value="Adenosylhomocysteinase"/>
    <property type="match status" value="1"/>
</dbReference>
<keyword evidence="5" id="KW-0963">Cytoplasm</keyword>
<evidence type="ECO:0000313" key="11">
    <source>
        <dbReference type="Proteomes" id="UP000468766"/>
    </source>
</evidence>
<feature type="binding site" evidence="5">
    <location>
        <position position="181"/>
    </location>
    <ligand>
        <name>NAD(+)</name>
        <dbReference type="ChEBI" id="CHEBI:57540"/>
    </ligand>
</feature>
<dbReference type="Pfam" id="PF00670">
    <property type="entry name" value="AdoHcyase_NAD"/>
    <property type="match status" value="1"/>
</dbReference>
<dbReference type="Gene3D" id="3.40.50.1480">
    <property type="entry name" value="Adenosylhomocysteinase-like"/>
    <property type="match status" value="1"/>
</dbReference>
<evidence type="ECO:0000256" key="7">
    <source>
        <dbReference type="RuleBase" id="RU000548"/>
    </source>
</evidence>
<keyword evidence="2 5" id="KW-0554">One-carbon metabolism</keyword>
<dbReference type="Pfam" id="PF05221">
    <property type="entry name" value="AdoHcyase"/>
    <property type="match status" value="1"/>
</dbReference>
<dbReference type="NCBIfam" id="TIGR00936">
    <property type="entry name" value="ahcY"/>
    <property type="match status" value="1"/>
</dbReference>
<dbReference type="Proteomes" id="UP000468766">
    <property type="component" value="Unassembled WGS sequence"/>
</dbReference>
<evidence type="ECO:0000256" key="5">
    <source>
        <dbReference type="HAMAP-Rule" id="MF_00563"/>
    </source>
</evidence>
<evidence type="ECO:0000259" key="9">
    <source>
        <dbReference type="SMART" id="SM00997"/>
    </source>
</evidence>
<feature type="binding site" evidence="5">
    <location>
        <position position="146"/>
    </location>
    <ligand>
        <name>substrate</name>
    </ligand>
</feature>
<sequence length="412" mass="45440">MIRDINLAPSGQLKIDWVEQHMPILSQLKRKFAEEKPLAGKKAVICLHLEAKTAYLALTVQAAGAEVAVCASNPLSTQDDVVAALVQNGVTAFARYGASDEEYKLHLNKALDFDPDILIDDGGDLVSLLHSERQEQAKKIIGGAEETTTGILRLRALAREGLLQFPMMAVNDAQMKYLFDNRYGTGQSVWDAIMRTTNLVVCGKVVVVGGYGWCGKGVAARAQGLNARVVVTEIDPIKANEALMDGYEVMPMVEAAKIGDIFITVTGNRDIVRKEHLEVIKDKAILSNAGHFDVEVNKEDLKELSTSVKVVRNNIEEYTFQDGRKVYLLGEGRLVNLAAGDGHPAEVMDLTFALQALSLDYLVKERSQLKAEVYSVPEEIDRKVAQLRLSALGIEIDELTEKQKKYLNSWQE</sequence>
<dbReference type="SMART" id="SM00997">
    <property type="entry name" value="AdoHcyase_NAD"/>
    <property type="match status" value="1"/>
</dbReference>
<dbReference type="PROSITE" id="PS00738">
    <property type="entry name" value="ADOHCYASE_1"/>
    <property type="match status" value="1"/>
</dbReference>
<dbReference type="SUPFAM" id="SSF51735">
    <property type="entry name" value="NAD(P)-binding Rossmann-fold domains"/>
    <property type="match status" value="1"/>
</dbReference>
<feature type="binding site" evidence="5 6">
    <location>
        <begin position="147"/>
        <end position="149"/>
    </location>
    <ligand>
        <name>NAD(+)</name>
        <dbReference type="ChEBI" id="CHEBI:57540"/>
    </ligand>
</feature>
<proteinExistence type="inferred from homology"/>
<feature type="binding site" evidence="5">
    <location>
        <position position="176"/>
    </location>
    <ligand>
        <name>substrate</name>
    </ligand>
</feature>
<dbReference type="AlphaFoldDB" id="A0A6I0F6S0"/>
<keyword evidence="3 5" id="KW-0378">Hydrolase</keyword>
<accession>A0A6I0F6S0</accession>
<dbReference type="UniPathway" id="UPA00314">
    <property type="reaction ID" value="UER00076"/>
</dbReference>
<comment type="cofactor">
    <cofactor evidence="5 6 7">
        <name>NAD(+)</name>
        <dbReference type="ChEBI" id="CHEBI:57540"/>
    </cofactor>
    <text evidence="5 6 7">Binds 1 NAD(+) per subunit.</text>
</comment>
<keyword evidence="4 5" id="KW-0520">NAD</keyword>
<dbReference type="PANTHER" id="PTHR23420:SF0">
    <property type="entry name" value="ADENOSYLHOMOCYSTEINASE"/>
    <property type="match status" value="1"/>
</dbReference>
<comment type="catalytic activity">
    <reaction evidence="5 7">
        <text>S-adenosyl-L-homocysteine + H2O = L-homocysteine + adenosine</text>
        <dbReference type="Rhea" id="RHEA:21708"/>
        <dbReference type="ChEBI" id="CHEBI:15377"/>
        <dbReference type="ChEBI" id="CHEBI:16335"/>
        <dbReference type="ChEBI" id="CHEBI:57856"/>
        <dbReference type="ChEBI" id="CHEBI:58199"/>
        <dbReference type="EC" id="3.13.2.1"/>
    </reaction>
</comment>
<dbReference type="PANTHER" id="PTHR23420">
    <property type="entry name" value="ADENOSYLHOMOCYSTEINASE"/>
    <property type="match status" value="1"/>
</dbReference>
<organism evidence="10 11">
    <name type="scientific">Heliorestis acidaminivorans</name>
    <dbReference type="NCBI Taxonomy" id="553427"/>
    <lineage>
        <taxon>Bacteria</taxon>
        <taxon>Bacillati</taxon>
        <taxon>Bacillota</taxon>
        <taxon>Clostridia</taxon>
        <taxon>Eubacteriales</taxon>
        <taxon>Heliobacteriaceae</taxon>
        <taxon>Heliorestis</taxon>
    </lineage>
</organism>
<dbReference type="NCBIfam" id="NF004005">
    <property type="entry name" value="PRK05476.2-3"/>
    <property type="match status" value="1"/>
</dbReference>
<dbReference type="OrthoDB" id="9802717at2"/>
<feature type="binding site" evidence="6">
    <location>
        <begin position="212"/>
        <end position="217"/>
    </location>
    <ligand>
        <name>NAD(+)</name>
        <dbReference type="ChEBI" id="CHEBI:57540"/>
    </ligand>
</feature>
<dbReference type="HAMAP" id="MF_00563">
    <property type="entry name" value="AdoHcyase"/>
    <property type="match status" value="1"/>
</dbReference>
<feature type="binding site" evidence="5">
    <location>
        <position position="121"/>
    </location>
    <ligand>
        <name>substrate</name>
    </ligand>
</feature>
<evidence type="ECO:0000313" key="10">
    <source>
        <dbReference type="EMBL" id="KAB2954672.1"/>
    </source>
</evidence>
<comment type="caution">
    <text evidence="10">The sequence shown here is derived from an EMBL/GenBank/DDBJ whole genome shotgun (WGS) entry which is preliminary data.</text>
</comment>
<dbReference type="InterPro" id="IPR036291">
    <property type="entry name" value="NAD(P)-bd_dom_sf"/>
</dbReference>
<comment type="similarity">
    <text evidence="1 5 8">Belongs to the adenosylhomocysteinase family.</text>
</comment>
<dbReference type="GO" id="GO:0006730">
    <property type="term" value="P:one-carbon metabolic process"/>
    <property type="evidence" value="ECO:0007669"/>
    <property type="project" value="UniProtKB-UniRule"/>
</dbReference>
<feature type="binding site" evidence="5 6">
    <location>
        <position position="336"/>
    </location>
    <ligand>
        <name>NAD(+)</name>
        <dbReference type="ChEBI" id="CHEBI:57540"/>
    </ligand>
</feature>
<evidence type="ECO:0000256" key="4">
    <source>
        <dbReference type="ARBA" id="ARBA00023027"/>
    </source>
</evidence>
<feature type="binding site" evidence="5">
    <location>
        <position position="268"/>
    </location>
    <ligand>
        <name>NAD(+)</name>
        <dbReference type="ChEBI" id="CHEBI:57540"/>
    </ligand>
</feature>
<evidence type="ECO:0000256" key="1">
    <source>
        <dbReference type="ARBA" id="ARBA00007122"/>
    </source>
</evidence>
<dbReference type="RefSeq" id="WP_151618335.1">
    <property type="nucleotide sequence ID" value="NZ_WBXO01000001.1"/>
</dbReference>
<comment type="caution">
    <text evidence="5">Lacks conserved residue(s) required for the propagation of feature annotation.</text>
</comment>
<dbReference type="GO" id="GO:0033353">
    <property type="term" value="P:S-adenosylmethionine cycle"/>
    <property type="evidence" value="ECO:0007669"/>
    <property type="project" value="TreeGrafter"/>
</dbReference>
<dbReference type="GO" id="GO:0004013">
    <property type="term" value="F:adenosylhomocysteinase activity"/>
    <property type="evidence" value="ECO:0007669"/>
    <property type="project" value="UniProtKB-UniRule"/>
</dbReference>
<dbReference type="EMBL" id="WBXO01000001">
    <property type="protein sequence ID" value="KAB2954672.1"/>
    <property type="molecule type" value="Genomic_DNA"/>
</dbReference>
<reference evidence="10 11" key="1">
    <citation type="submission" date="2019-10" db="EMBL/GenBank/DDBJ databases">
        <title>Whole-genome sequence of the extremophile Heliorestis acidaminivorans DSM 24790.</title>
        <authorList>
            <person name="Kyndt J.A."/>
            <person name="Meyer T.E."/>
        </authorList>
    </citation>
    <scope>NUCLEOTIDE SEQUENCE [LARGE SCALE GENOMIC DNA]</scope>
    <source>
        <strain evidence="10 11">DSM 24790</strain>
    </source>
</reference>
<dbReference type="SMART" id="SM00996">
    <property type="entry name" value="AdoHcyase"/>
    <property type="match status" value="1"/>
</dbReference>
<dbReference type="InterPro" id="IPR020082">
    <property type="entry name" value="S-Ado-L-homoCys_hydrolase_CS"/>
</dbReference>
<dbReference type="CDD" id="cd00401">
    <property type="entry name" value="SAHH"/>
    <property type="match status" value="1"/>
</dbReference>
<evidence type="ECO:0000256" key="8">
    <source>
        <dbReference type="RuleBase" id="RU004166"/>
    </source>
</evidence>
<comment type="subcellular location">
    <subcellularLocation>
        <location evidence="5">Cytoplasm</location>
    </subcellularLocation>
</comment>
<dbReference type="EC" id="3.13.2.1" evidence="5"/>
<keyword evidence="11" id="KW-1185">Reference proteome</keyword>